<comment type="caution">
    <text evidence="3">The sequence shown here is derived from an EMBL/GenBank/DDBJ whole genome shotgun (WGS) entry which is preliminary data.</text>
</comment>
<dbReference type="Pfam" id="PF06985">
    <property type="entry name" value="HET"/>
    <property type="match status" value="1"/>
</dbReference>
<dbReference type="PANTHER" id="PTHR33112:SF9">
    <property type="entry name" value="HETEROKARYON INCOMPATIBILITY DOMAIN-CONTAINING PROTEIN"/>
    <property type="match status" value="1"/>
</dbReference>
<dbReference type="EMBL" id="JAUKUA010000003">
    <property type="protein sequence ID" value="KAK0720237.1"/>
    <property type="molecule type" value="Genomic_DNA"/>
</dbReference>
<evidence type="ECO:0000313" key="3">
    <source>
        <dbReference type="EMBL" id="KAK0720237.1"/>
    </source>
</evidence>
<proteinExistence type="predicted"/>
<feature type="domain" description="Heterokaryon incompatibility" evidence="1">
    <location>
        <begin position="559"/>
        <end position="717"/>
    </location>
</feature>
<dbReference type="InterPro" id="IPR010730">
    <property type="entry name" value="HET"/>
</dbReference>
<sequence>MTSFTTTPAYSASLAPVGKNTELRIEYYAESSGSSILRSHRVCLDHQIGNHEGRFHIGGAHFSQSARDIRLVGHTLRAKLATSNESWWDDEIAIDVEIPAELEAHKPIVSFRRCDFLRFKGCRNLRLIGDFLLAAEYLTTDLTYKGTYLDLDECLGRNKGNFDRNGTGFTYRAKDVELIGSTLYADLSGGTQRRASIDLKEIVQFQEGGSMVPLRDVKPEHLDYGILRDNPSSQGWLANTHNVRLLNYRRKRKWYLIADCLAPYGGIRESVIKLHETVGPWDGQMFSVLPHSTPDLPENARHASLENGILTASFMTEGESRNIWVERPIDLREIVANEGGELTRRRAGTDCPTCAGLFCAGAVYTPWTGCAWQLGVPENLRWQPLRCPMCRLIQDSFKAFVPTAGPREVWIETEGEDYCPTYFGRPRNRRVELVIRPKASTLKKLQSIMQRSKQPSVPSDVRISVQIELEGPAYAKPQPYRPLPAQFRTLQLNTDGICWLEPSRRWIAIRKWIETCLTEHDGCRGDGVTPELPTRYLDIGVGDQDTVKVVKSAGAHGDYACLSHCWGGKNECTLTSKTMGRFAKVVPQRVLPPVFANAIAVCRRLGIRRLWIDSLCILQDSKDDWRQESQRMGRYYSKCQVCIAATSSASSAESFNIISDRPTVIRSPGLDPGSGPFNLTAYPTDLTNHRSHFGHTSELETLRRDFPLLTRAWVLQERWLSPRVLHFCGSEVVLECSEATVCECGRAGRDLMSAFDTTDTIGKFTWASTRSTTTSQEGLLSRRIAVTSVSWDHFVTTYSCLSLTFPTDRLIAISGIASTIYYDRYRINEKGEELIPSTMYLAGLWRDNLVKDLAWFIGPALLERTAKEKVFEIVGTGARRKPKPKQYLAPSWSWASILDPVRYLTHSDDVLPLFNLLDAYVKYATNDPFGSVEDGCSIYVRGRLLETLWETRPGTDNTGNVSILTDLVGTQQLDKEDGRGVIFSPDFEFEHAGPYQLLPRTKLFVFLLKRIPINYSRWIKVNDAQQDAVKTSLSSVCLVLKAVEGLNWENSHIVYERVGYTEYVSFKDGERNNDVNDYVEQDFYII</sequence>
<dbReference type="AlphaFoldDB" id="A0AA40AQS6"/>
<feature type="domain" description="Cyanovirin-N" evidence="2">
    <location>
        <begin position="121"/>
        <end position="208"/>
    </location>
</feature>
<dbReference type="Gene3D" id="2.30.60.10">
    <property type="entry name" value="Cyanovirin-N"/>
    <property type="match status" value="3"/>
</dbReference>
<dbReference type="InterPro" id="IPR011058">
    <property type="entry name" value="Cyanovirin-N"/>
</dbReference>
<name>A0AA40AQS6_9PEZI</name>
<evidence type="ECO:0000313" key="4">
    <source>
        <dbReference type="Proteomes" id="UP001172102"/>
    </source>
</evidence>
<feature type="domain" description="Cyanovirin-N" evidence="2">
    <location>
        <begin position="250"/>
        <end position="343"/>
    </location>
</feature>
<evidence type="ECO:0000259" key="1">
    <source>
        <dbReference type="Pfam" id="PF06985"/>
    </source>
</evidence>
<organism evidence="3 4">
    <name type="scientific">Lasiosphaeris hirsuta</name>
    <dbReference type="NCBI Taxonomy" id="260670"/>
    <lineage>
        <taxon>Eukaryota</taxon>
        <taxon>Fungi</taxon>
        <taxon>Dikarya</taxon>
        <taxon>Ascomycota</taxon>
        <taxon>Pezizomycotina</taxon>
        <taxon>Sordariomycetes</taxon>
        <taxon>Sordariomycetidae</taxon>
        <taxon>Sordariales</taxon>
        <taxon>Lasiosphaeriaceae</taxon>
        <taxon>Lasiosphaeris</taxon>
    </lineage>
</organism>
<accession>A0AA40AQS6</accession>
<reference evidence="3" key="1">
    <citation type="submission" date="2023-06" db="EMBL/GenBank/DDBJ databases">
        <title>Genome-scale phylogeny and comparative genomics of the fungal order Sordariales.</title>
        <authorList>
            <consortium name="Lawrence Berkeley National Laboratory"/>
            <person name="Hensen N."/>
            <person name="Bonometti L."/>
            <person name="Westerberg I."/>
            <person name="Brannstrom I.O."/>
            <person name="Guillou S."/>
            <person name="Cros-Aarteil S."/>
            <person name="Calhoun S."/>
            <person name="Haridas S."/>
            <person name="Kuo A."/>
            <person name="Mondo S."/>
            <person name="Pangilinan J."/>
            <person name="Riley R."/>
            <person name="Labutti K."/>
            <person name="Andreopoulos B."/>
            <person name="Lipzen A."/>
            <person name="Chen C."/>
            <person name="Yanf M."/>
            <person name="Daum C."/>
            <person name="Ng V."/>
            <person name="Clum A."/>
            <person name="Steindorff A."/>
            <person name="Ohm R."/>
            <person name="Martin F."/>
            <person name="Silar P."/>
            <person name="Natvig D."/>
            <person name="Lalanne C."/>
            <person name="Gautier V."/>
            <person name="Ament-Velasquez S.L."/>
            <person name="Kruys A."/>
            <person name="Hutchinson M.I."/>
            <person name="Powell A.J."/>
            <person name="Barry K."/>
            <person name="Miller A.N."/>
            <person name="Grigoriev I.V."/>
            <person name="Debuchy R."/>
            <person name="Gladieux P."/>
            <person name="Thoren M.H."/>
            <person name="Johannesson H."/>
        </authorList>
    </citation>
    <scope>NUCLEOTIDE SEQUENCE</scope>
    <source>
        <strain evidence="3">SMH4607-1</strain>
    </source>
</reference>
<gene>
    <name evidence="3" type="ORF">B0H67DRAFT_534585</name>
</gene>
<keyword evidence="4" id="KW-1185">Reference proteome</keyword>
<evidence type="ECO:0000259" key="2">
    <source>
        <dbReference type="Pfam" id="PF08881"/>
    </source>
</evidence>
<dbReference type="PANTHER" id="PTHR33112">
    <property type="entry name" value="DOMAIN PROTEIN, PUTATIVE-RELATED"/>
    <property type="match status" value="1"/>
</dbReference>
<feature type="domain" description="Cyanovirin-N" evidence="2">
    <location>
        <begin position="37"/>
        <end position="96"/>
    </location>
</feature>
<dbReference type="Pfam" id="PF08881">
    <property type="entry name" value="CVNH"/>
    <property type="match status" value="3"/>
</dbReference>
<dbReference type="InterPro" id="IPR036673">
    <property type="entry name" value="Cyanovirin-N_sf"/>
</dbReference>
<protein>
    <submittedName>
        <fullName evidence="3">Heterokaryon incompatibility protein-domain-containing protein</fullName>
    </submittedName>
</protein>
<dbReference type="Proteomes" id="UP001172102">
    <property type="component" value="Unassembled WGS sequence"/>
</dbReference>
<dbReference type="SUPFAM" id="SSF51322">
    <property type="entry name" value="Cyanovirin-N"/>
    <property type="match status" value="3"/>
</dbReference>